<evidence type="ECO:0000256" key="1">
    <source>
        <dbReference type="SAM" id="Phobius"/>
    </source>
</evidence>
<comment type="caution">
    <text evidence="2">The sequence shown here is derived from an EMBL/GenBank/DDBJ whole genome shotgun (WGS) entry which is preliminary data.</text>
</comment>
<accession>A0ABU9C2D5</accession>
<proteinExistence type="predicted"/>
<keyword evidence="1" id="KW-1133">Transmembrane helix</keyword>
<evidence type="ECO:0000313" key="2">
    <source>
        <dbReference type="EMBL" id="MEK8035015.1"/>
    </source>
</evidence>
<keyword evidence="1" id="KW-0472">Membrane</keyword>
<evidence type="ECO:0000313" key="3">
    <source>
        <dbReference type="Proteomes" id="UP001371218"/>
    </source>
</evidence>
<reference evidence="2 3" key="1">
    <citation type="submission" date="2024-04" db="EMBL/GenBank/DDBJ databases">
        <title>Novel species of the genus Ideonella isolated from streams.</title>
        <authorList>
            <person name="Lu H."/>
        </authorList>
    </citation>
    <scope>NUCLEOTIDE SEQUENCE [LARGE SCALE GENOMIC DNA]</scope>
    <source>
        <strain evidence="2 3">DXS29W</strain>
    </source>
</reference>
<keyword evidence="3" id="KW-1185">Reference proteome</keyword>
<keyword evidence="1" id="KW-0812">Transmembrane</keyword>
<feature type="transmembrane region" description="Helical" evidence="1">
    <location>
        <begin position="80"/>
        <end position="101"/>
    </location>
</feature>
<feature type="transmembrane region" description="Helical" evidence="1">
    <location>
        <begin position="36"/>
        <end position="53"/>
    </location>
</feature>
<dbReference type="RefSeq" id="WP_341429450.1">
    <property type="nucleotide sequence ID" value="NZ_JBBUTG010000050.1"/>
</dbReference>
<dbReference type="Proteomes" id="UP001371218">
    <property type="component" value="Unassembled WGS sequence"/>
</dbReference>
<gene>
    <name evidence="2" type="ORF">AACH06_29720</name>
</gene>
<name>A0ABU9C2D5_9BURK</name>
<sequence length="145" mass="15492">MDEIELIEKNRWPIFVVGALMGFVLCVWLTGEVLSSAVLAIGFGLFLSGYRVAKQLTSEVPWAYLEAEGRINGKLPSKRGVWVGNLIPGLLFGILGLWLLLHTISSNPTATSLLAPSFPSAAVAQLRIPVGGIAFRASPCSTLVA</sequence>
<dbReference type="EMBL" id="JBBUTG010000050">
    <property type="protein sequence ID" value="MEK8035015.1"/>
    <property type="molecule type" value="Genomic_DNA"/>
</dbReference>
<feature type="transmembrane region" description="Helical" evidence="1">
    <location>
        <begin position="12"/>
        <end position="30"/>
    </location>
</feature>
<protein>
    <submittedName>
        <fullName evidence="2">Uncharacterized protein</fullName>
    </submittedName>
</protein>
<organism evidence="2 3">
    <name type="scientific">Ideonella lacteola</name>
    <dbReference type="NCBI Taxonomy" id="2984193"/>
    <lineage>
        <taxon>Bacteria</taxon>
        <taxon>Pseudomonadati</taxon>
        <taxon>Pseudomonadota</taxon>
        <taxon>Betaproteobacteria</taxon>
        <taxon>Burkholderiales</taxon>
        <taxon>Sphaerotilaceae</taxon>
        <taxon>Ideonella</taxon>
    </lineage>
</organism>